<dbReference type="RefSeq" id="WP_008765943.1">
    <property type="nucleotide sequence ID" value="NZ_CZAI01000002.1"/>
</dbReference>
<name>A0A174IRK1_9BACE</name>
<dbReference type="EMBL" id="CZAI01000002">
    <property type="protein sequence ID" value="CUO88207.1"/>
    <property type="molecule type" value="Genomic_DNA"/>
</dbReference>
<organism evidence="1 2">
    <name type="scientific">Bacteroides caccae</name>
    <dbReference type="NCBI Taxonomy" id="47678"/>
    <lineage>
        <taxon>Bacteria</taxon>
        <taxon>Pseudomonadati</taxon>
        <taxon>Bacteroidota</taxon>
        <taxon>Bacteroidia</taxon>
        <taxon>Bacteroidales</taxon>
        <taxon>Bacteroidaceae</taxon>
        <taxon>Bacteroides</taxon>
    </lineage>
</organism>
<protein>
    <recommendedName>
        <fullName evidence="3">Restriction alleviation protein, Lar family</fullName>
    </recommendedName>
</protein>
<reference evidence="1 2" key="1">
    <citation type="submission" date="2015-09" db="EMBL/GenBank/DDBJ databases">
        <authorList>
            <consortium name="Pathogen Informatics"/>
        </authorList>
    </citation>
    <scope>NUCLEOTIDE SEQUENCE [LARGE SCALE GENOMIC DNA]</scope>
    <source>
        <strain evidence="1 2">2789STDY5834880</strain>
    </source>
</reference>
<dbReference type="STRING" id="47678.ERS852494_00981"/>
<dbReference type="AlphaFoldDB" id="A0A174IRK1"/>
<proteinExistence type="predicted"/>
<accession>A0A174IRK1</accession>
<dbReference type="Proteomes" id="UP000095657">
    <property type="component" value="Unassembled WGS sequence"/>
</dbReference>
<evidence type="ECO:0000313" key="1">
    <source>
        <dbReference type="EMBL" id="CUO88207.1"/>
    </source>
</evidence>
<evidence type="ECO:0008006" key="3">
    <source>
        <dbReference type="Google" id="ProtNLM"/>
    </source>
</evidence>
<dbReference type="Pfam" id="PF14354">
    <property type="entry name" value="Lar_restr_allev"/>
    <property type="match status" value="1"/>
</dbReference>
<gene>
    <name evidence="1" type="ORF">ERS852494_00981</name>
</gene>
<sequence length="77" mass="8908">MNKKVILPCPFCGEIPVLERQYLPASLCLSCKNDNCYVNPAIEITVFCKKNSDGFTFAPQFEQHENEIIEKWNKRNV</sequence>
<evidence type="ECO:0000313" key="2">
    <source>
        <dbReference type="Proteomes" id="UP000095657"/>
    </source>
</evidence>